<keyword evidence="7" id="KW-1185">Reference proteome</keyword>
<gene>
    <name evidence="6" type="ORF">QQX10_04470</name>
</gene>
<dbReference type="GO" id="GO:0016987">
    <property type="term" value="F:sigma factor activity"/>
    <property type="evidence" value="ECO:0007669"/>
    <property type="project" value="UniProtKB-KW"/>
</dbReference>
<proteinExistence type="inferred from homology"/>
<evidence type="ECO:0000256" key="3">
    <source>
        <dbReference type="ARBA" id="ARBA00023082"/>
    </source>
</evidence>
<evidence type="ECO:0000256" key="4">
    <source>
        <dbReference type="ARBA" id="ARBA00023163"/>
    </source>
</evidence>
<dbReference type="Proteomes" id="UP001172737">
    <property type="component" value="Unassembled WGS sequence"/>
</dbReference>
<evidence type="ECO:0000313" key="6">
    <source>
        <dbReference type="EMBL" id="MDN4487421.1"/>
    </source>
</evidence>
<keyword evidence="2" id="KW-0805">Transcription regulation</keyword>
<comment type="caution">
    <text evidence="6">The sequence shown here is derived from an EMBL/GenBank/DDBJ whole genome shotgun (WGS) entry which is preliminary data.</text>
</comment>
<dbReference type="GO" id="GO:0003677">
    <property type="term" value="F:DNA binding"/>
    <property type="evidence" value="ECO:0007669"/>
    <property type="project" value="UniProtKB-KW"/>
</dbReference>
<accession>A0AAW7M8J2</accession>
<name>A0AAW7M8J2_9MICO</name>
<evidence type="ECO:0000259" key="5">
    <source>
        <dbReference type="Pfam" id="PF08281"/>
    </source>
</evidence>
<organism evidence="6 7">
    <name type="scientific">Demequina lignilytica</name>
    <dbReference type="NCBI Taxonomy" id="3051663"/>
    <lineage>
        <taxon>Bacteria</taxon>
        <taxon>Bacillati</taxon>
        <taxon>Actinomycetota</taxon>
        <taxon>Actinomycetes</taxon>
        <taxon>Micrococcales</taxon>
        <taxon>Demequinaceae</taxon>
        <taxon>Demequina</taxon>
    </lineage>
</organism>
<dbReference type="Gene3D" id="1.10.10.10">
    <property type="entry name" value="Winged helix-like DNA-binding domain superfamily/Winged helix DNA-binding domain"/>
    <property type="match status" value="1"/>
</dbReference>
<dbReference type="InterPro" id="IPR036388">
    <property type="entry name" value="WH-like_DNA-bd_sf"/>
</dbReference>
<dbReference type="GO" id="GO:0006352">
    <property type="term" value="P:DNA-templated transcription initiation"/>
    <property type="evidence" value="ECO:0007669"/>
    <property type="project" value="InterPro"/>
</dbReference>
<reference evidence="6" key="1">
    <citation type="submission" date="2023-06" db="EMBL/GenBank/DDBJ databases">
        <title>Sysu t00039.</title>
        <authorList>
            <person name="Gao L."/>
            <person name="Fang B.-Z."/>
            <person name="Li W.-J."/>
        </authorList>
    </citation>
    <scope>NUCLEOTIDE SEQUENCE</scope>
    <source>
        <strain evidence="6">SYSU T00039</strain>
    </source>
</reference>
<dbReference type="EMBL" id="JAUHPX010000002">
    <property type="protein sequence ID" value="MDN4487421.1"/>
    <property type="molecule type" value="Genomic_DNA"/>
</dbReference>
<protein>
    <submittedName>
        <fullName evidence="6">Sigma factor-like helix-turn-helix DNA-binding protein</fullName>
    </submittedName>
</protein>
<dbReference type="RefSeq" id="WP_301118481.1">
    <property type="nucleotide sequence ID" value="NZ_JAUHPX010000002.1"/>
</dbReference>
<sequence length="172" mass="18538">MDGMRRHGGWDDALAGVVARRGELVGYASLLVGERWAAQDLVREAIIRTFSRPRAWHDAEVALVAVRGQIMARFVRARRGPMIARATSRLRGVDGEPPAGTATEGPASAITGALWMLDRRQRACVVLRDVDRKSTADIARTVGMGADAVARALDQADTVLAAELSRDLRGAP</sequence>
<keyword evidence="4" id="KW-0804">Transcription</keyword>
<evidence type="ECO:0000313" key="7">
    <source>
        <dbReference type="Proteomes" id="UP001172737"/>
    </source>
</evidence>
<evidence type="ECO:0000256" key="1">
    <source>
        <dbReference type="ARBA" id="ARBA00010641"/>
    </source>
</evidence>
<dbReference type="AlphaFoldDB" id="A0AAW7M8J2"/>
<dbReference type="Pfam" id="PF08281">
    <property type="entry name" value="Sigma70_r4_2"/>
    <property type="match status" value="1"/>
</dbReference>
<keyword evidence="6" id="KW-0238">DNA-binding</keyword>
<evidence type="ECO:0000256" key="2">
    <source>
        <dbReference type="ARBA" id="ARBA00023015"/>
    </source>
</evidence>
<comment type="similarity">
    <text evidence="1">Belongs to the sigma-70 factor family. ECF subfamily.</text>
</comment>
<keyword evidence="3" id="KW-0731">Sigma factor</keyword>
<dbReference type="SUPFAM" id="SSF88659">
    <property type="entry name" value="Sigma3 and sigma4 domains of RNA polymerase sigma factors"/>
    <property type="match status" value="1"/>
</dbReference>
<dbReference type="InterPro" id="IPR013324">
    <property type="entry name" value="RNA_pol_sigma_r3/r4-like"/>
</dbReference>
<dbReference type="InterPro" id="IPR013249">
    <property type="entry name" value="RNA_pol_sigma70_r4_t2"/>
</dbReference>
<feature type="domain" description="RNA polymerase sigma factor 70 region 4 type 2" evidence="5">
    <location>
        <begin position="113"/>
        <end position="155"/>
    </location>
</feature>